<dbReference type="PROSITE" id="PS51194">
    <property type="entry name" value="HELICASE_CTER"/>
    <property type="match status" value="1"/>
</dbReference>
<feature type="compositionally biased region" description="Gly residues" evidence="5">
    <location>
        <begin position="243"/>
        <end position="263"/>
    </location>
</feature>
<dbReference type="EMBL" id="BDIP01003507">
    <property type="protein sequence ID" value="GIQ87801.1"/>
    <property type="molecule type" value="Genomic_DNA"/>
</dbReference>
<dbReference type="GO" id="GO:0005829">
    <property type="term" value="C:cytosol"/>
    <property type="evidence" value="ECO:0007669"/>
    <property type="project" value="TreeGrafter"/>
</dbReference>
<dbReference type="InterPro" id="IPR027417">
    <property type="entry name" value="P-loop_NTPase"/>
</dbReference>
<evidence type="ECO:0000313" key="7">
    <source>
        <dbReference type="EMBL" id="GIQ87801.1"/>
    </source>
</evidence>
<dbReference type="PANTHER" id="PTHR47959:SF1">
    <property type="entry name" value="ATP-DEPENDENT RNA HELICASE DBPA"/>
    <property type="match status" value="1"/>
</dbReference>
<sequence length="263" mass="27836">QTLLFSATMPTKVEVMAKTYLHDPVLVRIGAAGEVADTVSQKVEWLTPAMKKKKLLSLASTKALYPMIVFSNWIREIDSLVGYLQKSGLKVVGLHGSLKQDQREDHLNRFKDGSVDIMIGTDLAGRGLDTAVNSVVNYGVPNTLEDYTHRIGRTGRAGRKGVAITLIGPDDKKDIFTALIPQLKKGGAKIPQEMILSEEENAAASYSKPRFGSSGGFGGFGGGGPQPGFGFGKGGYQTQRPGSGFGKGGYGGGGGRGGRGGRF</sequence>
<feature type="region of interest" description="Disordered" evidence="5">
    <location>
        <begin position="232"/>
        <end position="263"/>
    </location>
</feature>
<dbReference type="PANTHER" id="PTHR47959">
    <property type="entry name" value="ATP-DEPENDENT RNA HELICASE RHLE-RELATED"/>
    <property type="match status" value="1"/>
</dbReference>
<gene>
    <name evidence="7" type="ORF">KIPB_009913</name>
</gene>
<keyword evidence="3" id="KW-0347">Helicase</keyword>
<protein>
    <recommendedName>
        <fullName evidence="6">Helicase C-terminal domain-containing protein</fullName>
    </recommendedName>
</protein>
<dbReference type="GO" id="GO:0016787">
    <property type="term" value="F:hydrolase activity"/>
    <property type="evidence" value="ECO:0007669"/>
    <property type="project" value="UniProtKB-KW"/>
</dbReference>
<dbReference type="SMART" id="SM00490">
    <property type="entry name" value="HELICc"/>
    <property type="match status" value="1"/>
</dbReference>
<dbReference type="GO" id="GO:0005524">
    <property type="term" value="F:ATP binding"/>
    <property type="evidence" value="ECO:0007669"/>
    <property type="project" value="UniProtKB-KW"/>
</dbReference>
<evidence type="ECO:0000256" key="5">
    <source>
        <dbReference type="SAM" id="MobiDB-lite"/>
    </source>
</evidence>
<dbReference type="Proteomes" id="UP000265618">
    <property type="component" value="Unassembled WGS sequence"/>
</dbReference>
<dbReference type="OrthoDB" id="196131at2759"/>
<dbReference type="Pfam" id="PF00271">
    <property type="entry name" value="Helicase_C"/>
    <property type="match status" value="1"/>
</dbReference>
<dbReference type="InterPro" id="IPR001650">
    <property type="entry name" value="Helicase_C-like"/>
</dbReference>
<dbReference type="CDD" id="cd18787">
    <property type="entry name" value="SF2_C_DEAD"/>
    <property type="match status" value="1"/>
</dbReference>
<organism evidence="7 8">
    <name type="scientific">Kipferlia bialata</name>
    <dbReference type="NCBI Taxonomy" id="797122"/>
    <lineage>
        <taxon>Eukaryota</taxon>
        <taxon>Metamonada</taxon>
        <taxon>Carpediemonas-like organisms</taxon>
        <taxon>Kipferlia</taxon>
    </lineage>
</organism>
<dbReference type="Gene3D" id="3.40.50.300">
    <property type="entry name" value="P-loop containing nucleotide triphosphate hydrolases"/>
    <property type="match status" value="2"/>
</dbReference>
<dbReference type="InterPro" id="IPR050079">
    <property type="entry name" value="DEAD_box_RNA_helicase"/>
</dbReference>
<proteinExistence type="predicted"/>
<keyword evidence="8" id="KW-1185">Reference proteome</keyword>
<keyword evidence="1" id="KW-0547">Nucleotide-binding</keyword>
<reference evidence="7 8" key="1">
    <citation type="journal article" date="2018" name="PLoS ONE">
        <title>The draft genome of Kipferlia bialata reveals reductive genome evolution in fornicate parasites.</title>
        <authorList>
            <person name="Tanifuji G."/>
            <person name="Takabayashi S."/>
            <person name="Kume K."/>
            <person name="Takagi M."/>
            <person name="Nakayama T."/>
            <person name="Kamikawa R."/>
            <person name="Inagaki Y."/>
            <person name="Hashimoto T."/>
        </authorList>
    </citation>
    <scope>NUCLEOTIDE SEQUENCE [LARGE SCALE GENOMIC DNA]</scope>
    <source>
        <strain evidence="7">NY0173</strain>
    </source>
</reference>
<feature type="non-terminal residue" evidence="7">
    <location>
        <position position="1"/>
    </location>
</feature>
<evidence type="ECO:0000313" key="8">
    <source>
        <dbReference type="Proteomes" id="UP000265618"/>
    </source>
</evidence>
<keyword evidence="4" id="KW-0067">ATP-binding</keyword>
<evidence type="ECO:0000256" key="3">
    <source>
        <dbReference type="ARBA" id="ARBA00022806"/>
    </source>
</evidence>
<evidence type="ECO:0000256" key="4">
    <source>
        <dbReference type="ARBA" id="ARBA00022840"/>
    </source>
</evidence>
<evidence type="ECO:0000256" key="2">
    <source>
        <dbReference type="ARBA" id="ARBA00022801"/>
    </source>
</evidence>
<dbReference type="SUPFAM" id="SSF52540">
    <property type="entry name" value="P-loop containing nucleoside triphosphate hydrolases"/>
    <property type="match status" value="1"/>
</dbReference>
<accession>A0A9K3D4I9</accession>
<evidence type="ECO:0000259" key="6">
    <source>
        <dbReference type="PROSITE" id="PS51194"/>
    </source>
</evidence>
<evidence type="ECO:0000256" key="1">
    <source>
        <dbReference type="ARBA" id="ARBA00022741"/>
    </source>
</evidence>
<dbReference type="GO" id="GO:0003724">
    <property type="term" value="F:RNA helicase activity"/>
    <property type="evidence" value="ECO:0007669"/>
    <property type="project" value="TreeGrafter"/>
</dbReference>
<feature type="domain" description="Helicase C-terminal" evidence="6">
    <location>
        <begin position="42"/>
        <end position="202"/>
    </location>
</feature>
<keyword evidence="2" id="KW-0378">Hydrolase</keyword>
<comment type="caution">
    <text evidence="7">The sequence shown here is derived from an EMBL/GenBank/DDBJ whole genome shotgun (WGS) entry which is preliminary data.</text>
</comment>
<dbReference type="AlphaFoldDB" id="A0A9K3D4I9"/>
<name>A0A9K3D4I9_9EUKA</name>